<name>A0AA93AJB4_9GAMM</name>
<reference evidence="1 2" key="1">
    <citation type="submission" date="2018-11" db="EMBL/GenBank/DDBJ databases">
        <title>Draft genome sequences of proposed Pectobacterium aquaticum sp. nov. isolated in France from fresh water.</title>
        <authorList>
            <person name="Pedron J."/>
            <person name="Barny M.A."/>
        </authorList>
    </citation>
    <scope>NUCLEOTIDE SEQUENCE [LARGE SCALE GENOMIC DNA]</scope>
    <source>
        <strain evidence="1 2">A127-S21-F16</strain>
    </source>
</reference>
<protein>
    <submittedName>
        <fullName evidence="1">Uncharacterized protein</fullName>
    </submittedName>
</protein>
<evidence type="ECO:0000313" key="2">
    <source>
        <dbReference type="Proteomes" id="UP000256540"/>
    </source>
</evidence>
<accession>A0AA93AJB4</accession>
<dbReference type="Proteomes" id="UP000256540">
    <property type="component" value="Unassembled WGS sequence"/>
</dbReference>
<comment type="caution">
    <text evidence="1">The sequence shown here is derived from an EMBL/GenBank/DDBJ whole genome shotgun (WGS) entry which is preliminary data.</text>
</comment>
<evidence type="ECO:0000313" key="1">
    <source>
        <dbReference type="EMBL" id="RRO14535.1"/>
    </source>
</evidence>
<dbReference type="EMBL" id="QHJS02000062">
    <property type="protein sequence ID" value="RRO14535.1"/>
    <property type="molecule type" value="Genomic_DNA"/>
</dbReference>
<proteinExistence type="predicted"/>
<organism evidence="1 2">
    <name type="scientific">Pectobacterium aquaticum</name>
    <dbReference type="NCBI Taxonomy" id="2204145"/>
    <lineage>
        <taxon>Bacteria</taxon>
        <taxon>Pseudomonadati</taxon>
        <taxon>Pseudomonadota</taxon>
        <taxon>Gammaproteobacteria</taxon>
        <taxon>Enterobacterales</taxon>
        <taxon>Pectobacteriaceae</taxon>
        <taxon>Pectobacterium</taxon>
    </lineage>
</organism>
<feature type="non-terminal residue" evidence="1">
    <location>
        <position position="98"/>
    </location>
</feature>
<dbReference type="RefSeq" id="WP_133306725.1">
    <property type="nucleotide sequence ID" value="NZ_QHJS02000062.1"/>
</dbReference>
<gene>
    <name evidence="1" type="ORF">DMB84_017360</name>
</gene>
<dbReference type="AlphaFoldDB" id="A0AA93AJB4"/>
<sequence length="98" mass="10934">MKHNPEIWLQAADDAAESFLSQSVADLKSDAGYHAVSVLSTLHGISDAVYYLNEPLYHFIKHHTQQWFLGGMSQHPSFLTAWQHENIPSDISASLNIG</sequence>